<dbReference type="InterPro" id="IPR036743">
    <property type="entry name" value="ARPC5_sf"/>
</dbReference>
<dbReference type="GO" id="GO:0005885">
    <property type="term" value="C:Arp2/3 protein complex"/>
    <property type="evidence" value="ECO:0007669"/>
    <property type="project" value="EnsemblFungi"/>
</dbReference>
<dbReference type="AlphaFoldDB" id="A0A8H6F1Q8"/>
<keyword evidence="3" id="KW-0963">Cytoplasm</keyword>
<accession>A0A8H6F1Q8</accession>
<proteinExistence type="inferred from homology"/>
<dbReference type="GO" id="GO:0030833">
    <property type="term" value="P:regulation of actin filament polymerization"/>
    <property type="evidence" value="ECO:0007669"/>
    <property type="project" value="InterPro"/>
</dbReference>
<dbReference type="SMR" id="A0A8H6F1Q8"/>
<evidence type="ECO:0000256" key="6">
    <source>
        <dbReference type="ARBA" id="ARBA00060329"/>
    </source>
</evidence>
<dbReference type="PANTHER" id="PTHR12644">
    <property type="entry name" value="ARP2/3 COMPLEX 16 KD SUBUNIT P16-ARC"/>
    <property type="match status" value="1"/>
</dbReference>
<comment type="caution">
    <text evidence="8">The sequence shown here is derived from an EMBL/GenBank/DDBJ whole genome shotgun (WGS) entry which is preliminary data.</text>
</comment>
<evidence type="ECO:0000256" key="2">
    <source>
        <dbReference type="ARBA" id="ARBA00006084"/>
    </source>
</evidence>
<dbReference type="PIRSF" id="PIRSF039096">
    <property type="entry name" value="p16-ARC"/>
    <property type="match status" value="1"/>
</dbReference>
<comment type="function">
    <text evidence="7">Functions as component of the Arp2/3 complex which is involved in regulation of actin polymerization and together with an activating nucleation-promoting factor (NPF) mediates the formation of branched actin networks. Arp2/3 complex plays a critical role in the control of cell morphogenesis via the modulation of cell polarity development.</text>
</comment>
<dbReference type="Pfam" id="PF04699">
    <property type="entry name" value="P16-Arc"/>
    <property type="match status" value="1"/>
</dbReference>
<evidence type="ECO:0000256" key="7">
    <source>
        <dbReference type="RuleBase" id="RU004301"/>
    </source>
</evidence>
<protein>
    <recommendedName>
        <fullName evidence="5 7">Actin-related protein 2/3 complex subunit 5</fullName>
    </recommendedName>
</protein>
<organism evidence="8 9">
    <name type="scientific">Candida albicans</name>
    <name type="common">Yeast</name>
    <dbReference type="NCBI Taxonomy" id="5476"/>
    <lineage>
        <taxon>Eukaryota</taxon>
        <taxon>Fungi</taxon>
        <taxon>Dikarya</taxon>
        <taxon>Ascomycota</taxon>
        <taxon>Saccharomycotina</taxon>
        <taxon>Pichiomycetes</taxon>
        <taxon>Debaryomycetaceae</taxon>
        <taxon>Candida/Lodderomyces clade</taxon>
        <taxon>Candida</taxon>
    </lineage>
</organism>
<dbReference type="GO" id="GO:0034314">
    <property type="term" value="P:Arp2/3 complex-mediated actin nucleation"/>
    <property type="evidence" value="ECO:0007669"/>
    <property type="project" value="InterPro"/>
</dbReference>
<name>A0A8H6F1Q8_CANAX</name>
<dbReference type="GO" id="GO:0003729">
    <property type="term" value="F:mRNA binding"/>
    <property type="evidence" value="ECO:0007669"/>
    <property type="project" value="EnsemblFungi"/>
</dbReference>
<dbReference type="Gene3D" id="1.25.40.190">
    <property type="entry name" value="Actin-related protein 2/3 complex subunit 5"/>
    <property type="match status" value="1"/>
</dbReference>
<evidence type="ECO:0000256" key="5">
    <source>
        <dbReference type="ARBA" id="ARBA00040214"/>
    </source>
</evidence>
<keyword evidence="4 7" id="KW-0206">Cytoskeleton</keyword>
<comment type="subcellular location">
    <subcellularLocation>
        <location evidence="1">Cytoplasm</location>
        <location evidence="1">Cytoskeleton</location>
    </subcellularLocation>
</comment>
<dbReference type="EMBL" id="JABWAD010000055">
    <property type="protein sequence ID" value="KAF6066643.1"/>
    <property type="molecule type" value="Genomic_DNA"/>
</dbReference>
<dbReference type="FunFam" id="1.25.40.190:FF:000003">
    <property type="entry name" value="Actin-related protein 2/3 complex subunit 5"/>
    <property type="match status" value="1"/>
</dbReference>
<dbReference type="InterPro" id="IPR006789">
    <property type="entry name" value="ARPC5"/>
</dbReference>
<comment type="similarity">
    <text evidence="2 7">Belongs to the ARPC5 family.</text>
</comment>
<evidence type="ECO:0000256" key="4">
    <source>
        <dbReference type="ARBA" id="ARBA00023212"/>
    </source>
</evidence>
<dbReference type="GO" id="GO:0000001">
    <property type="term" value="P:mitochondrion inheritance"/>
    <property type="evidence" value="ECO:0007669"/>
    <property type="project" value="EnsemblFungi"/>
</dbReference>
<evidence type="ECO:0000256" key="1">
    <source>
        <dbReference type="ARBA" id="ARBA00004245"/>
    </source>
</evidence>
<evidence type="ECO:0000256" key="3">
    <source>
        <dbReference type="ARBA" id="ARBA00022490"/>
    </source>
</evidence>
<comment type="function">
    <text evidence="6">Functions as a component of the Arp2/3 complex which is involved in regulation of actin polymerization and together with an activating nucleation-promoting factor (NPF) mediates the formation of branched actin networks.</text>
</comment>
<evidence type="ECO:0000313" key="8">
    <source>
        <dbReference type="EMBL" id="KAF6066643.1"/>
    </source>
</evidence>
<dbReference type="SUPFAM" id="SSF69103">
    <property type="entry name" value="Arp2/3 complex 16 kDa subunit ARPC5"/>
    <property type="match status" value="1"/>
</dbReference>
<sequence>MVSEDWRSIDIDALEPDAHLTKEDLLPTDIPPTTNEQVQQVANQIRSNLSSGQFQQALSLALDNVPYVADSSTKELHSKTVFEVLCSIRNNNNLNDLTGFVKSLSSEQQDVLVKYLYNNMSSPYGQKQGGLLLNWFEKTIEVTGVGSIARYLTDRRTV</sequence>
<gene>
    <name evidence="8" type="ORF">FOB64_004118</name>
</gene>
<dbReference type="GO" id="GO:0030674">
    <property type="term" value="F:protein-macromolecule adaptor activity"/>
    <property type="evidence" value="ECO:0007669"/>
    <property type="project" value="EnsemblFungi"/>
</dbReference>
<dbReference type="GO" id="GO:0044396">
    <property type="term" value="P:actin cortical patch organization"/>
    <property type="evidence" value="ECO:0007669"/>
    <property type="project" value="EnsemblFungi"/>
</dbReference>
<reference evidence="8 9" key="1">
    <citation type="submission" date="2020-03" db="EMBL/GenBank/DDBJ databases">
        <title>FDA dAtabase for Regulatory Grade micrObial Sequences (FDA-ARGOS): Supporting development and validation of Infectious Disease Dx tests.</title>
        <authorList>
            <person name="Campos J."/>
            <person name="Goldberg B."/>
            <person name="Tallon L."/>
            <person name="Sadzewicz L."/>
            <person name="Vavikolanu K."/>
            <person name="Mehta A."/>
            <person name="Aluvathingal J."/>
            <person name="Nadendla S."/>
            <person name="Nandy P."/>
            <person name="Geyer C."/>
            <person name="Yan Y."/>
            <person name="Sichtig H."/>
        </authorList>
    </citation>
    <scope>NUCLEOTIDE SEQUENCE [LARGE SCALE GENOMIC DNA]</scope>
    <source>
        <strain evidence="8 9">FDAARGOS_656</strain>
    </source>
</reference>
<evidence type="ECO:0000313" key="9">
    <source>
        <dbReference type="Proteomes" id="UP000536275"/>
    </source>
</evidence>
<dbReference type="Proteomes" id="UP000536275">
    <property type="component" value="Unassembled WGS sequence"/>
</dbReference>
<dbReference type="OMA" id="LWHEKAF"/>